<keyword evidence="1" id="KW-0812">Transmembrane</keyword>
<organism evidence="2 3">
    <name type="scientific">Neofusicoccum ribis</name>
    <dbReference type="NCBI Taxonomy" id="45134"/>
    <lineage>
        <taxon>Eukaryota</taxon>
        <taxon>Fungi</taxon>
        <taxon>Dikarya</taxon>
        <taxon>Ascomycota</taxon>
        <taxon>Pezizomycotina</taxon>
        <taxon>Dothideomycetes</taxon>
        <taxon>Dothideomycetes incertae sedis</taxon>
        <taxon>Botryosphaeriales</taxon>
        <taxon>Botryosphaeriaceae</taxon>
        <taxon>Neofusicoccum</taxon>
    </lineage>
</organism>
<keyword evidence="1" id="KW-0472">Membrane</keyword>
<dbReference type="InterPro" id="IPR053018">
    <property type="entry name" value="Elsinochrome_Biosynth-Asso"/>
</dbReference>
<feature type="transmembrane region" description="Helical" evidence="1">
    <location>
        <begin position="341"/>
        <end position="359"/>
    </location>
</feature>
<keyword evidence="1" id="KW-1133">Transmembrane helix</keyword>
<feature type="transmembrane region" description="Helical" evidence="1">
    <location>
        <begin position="146"/>
        <end position="166"/>
    </location>
</feature>
<feature type="transmembrane region" description="Helical" evidence="1">
    <location>
        <begin position="210"/>
        <end position="229"/>
    </location>
</feature>
<evidence type="ECO:0000313" key="2">
    <source>
        <dbReference type="EMBL" id="KAL1632820.1"/>
    </source>
</evidence>
<gene>
    <name evidence="2" type="ORF">SLS56_003310</name>
</gene>
<comment type="caution">
    <text evidence="2">The sequence shown here is derived from an EMBL/GenBank/DDBJ whole genome shotgun (WGS) entry which is preliminary data.</text>
</comment>
<name>A0ABR3SZT5_9PEZI</name>
<protein>
    <submittedName>
        <fullName evidence="2">Uncharacterized protein</fullName>
    </submittedName>
</protein>
<feature type="transmembrane region" description="Helical" evidence="1">
    <location>
        <begin position="528"/>
        <end position="555"/>
    </location>
</feature>
<evidence type="ECO:0000256" key="1">
    <source>
        <dbReference type="SAM" id="Phobius"/>
    </source>
</evidence>
<dbReference type="EMBL" id="JAJVDC020000026">
    <property type="protein sequence ID" value="KAL1632820.1"/>
    <property type="molecule type" value="Genomic_DNA"/>
</dbReference>
<reference evidence="2 3" key="1">
    <citation type="submission" date="2024-02" db="EMBL/GenBank/DDBJ databases">
        <title>De novo assembly and annotation of 12 fungi associated with fruit tree decline syndrome in Ontario, Canada.</title>
        <authorList>
            <person name="Sulman M."/>
            <person name="Ellouze W."/>
            <person name="Ilyukhin E."/>
        </authorList>
    </citation>
    <scope>NUCLEOTIDE SEQUENCE [LARGE SCALE GENOMIC DNA]</scope>
    <source>
        <strain evidence="2 3">M1-105</strain>
    </source>
</reference>
<dbReference type="PANTHER" id="PTHR37577:SF1">
    <property type="entry name" value="INTEGRAL MEMBRANE PROTEIN"/>
    <property type="match status" value="1"/>
</dbReference>
<feature type="transmembrane region" description="Helical" evidence="1">
    <location>
        <begin position="371"/>
        <end position="388"/>
    </location>
</feature>
<dbReference type="PANTHER" id="PTHR37577">
    <property type="entry name" value="INTEGRAL MEMBRANE PROTEIN"/>
    <property type="match status" value="1"/>
</dbReference>
<keyword evidence="3" id="KW-1185">Reference proteome</keyword>
<feature type="transmembrane region" description="Helical" evidence="1">
    <location>
        <begin position="55"/>
        <end position="75"/>
    </location>
</feature>
<accession>A0ABR3SZT5</accession>
<dbReference type="Proteomes" id="UP001521116">
    <property type="component" value="Unassembled WGS sequence"/>
</dbReference>
<sequence length="568" mass="63903">MSVPYENPDYNQTFRYCGKTRLCKTDNPYDVDIAGIGVSPDSGPPIPDVCSPAKVLISFIATAAFTLLTIVLGYLCEWLPGTNTNQVDQAVILTITTFVKFCFRPSLSRIEKLREKLRDRLSSRSFHKKHFPNELARKWSAALERFILAMSDQQLVTGIAVLVTIYTKACEISIYSFQMAAALAWFSSTTHLATLTILTTYFDNHRVARNFRALVMIAMMVMLAAAQIISSSESVQHSSTDNYFGCALKKSFKLSPKDGYEAINLSLIIAWLIASYSSRMISLYSPHRDSAQSWPMRQLARLFRLELEEPTEEDDSLAKLDQVVEAVDARLRAGPLRRSPFLRRLCVAYTYFFALAGAIERAFTNSFLWHLIWLFFGATFGIGQVISIRKDYTVPYRKDQEVETLNKWGFGQILPLVLLALPVLTGLEAYFETKDEIEQHPLNRDRTQSSASSTSSKDAADFEMVALPSETEDSITPLSHRHTNTSLANTGSVYDLPLARVILVFYIVLWLGLSQLVAVSAATNFSDLGLMIPLVMVLAGFYIWSVVVFDILELLNAFRRKKKQKGAR</sequence>
<feature type="transmembrane region" description="Helical" evidence="1">
    <location>
        <begin position="501"/>
        <end position="522"/>
    </location>
</feature>
<evidence type="ECO:0000313" key="3">
    <source>
        <dbReference type="Proteomes" id="UP001521116"/>
    </source>
</evidence>
<feature type="transmembrane region" description="Helical" evidence="1">
    <location>
        <begin position="172"/>
        <end position="198"/>
    </location>
</feature>
<proteinExistence type="predicted"/>
<feature type="transmembrane region" description="Helical" evidence="1">
    <location>
        <begin position="259"/>
        <end position="278"/>
    </location>
</feature>